<gene>
    <name evidence="7" type="ORF">ACFQ21_16410</name>
</gene>
<dbReference type="PANTHER" id="PTHR43461">
    <property type="entry name" value="TRANSMEMBRANE PROTEIN 256"/>
    <property type="match status" value="1"/>
</dbReference>
<comment type="caution">
    <text evidence="7">The sequence shown here is derived from an EMBL/GenBank/DDBJ whole genome shotgun (WGS) entry which is preliminary data.</text>
</comment>
<dbReference type="InterPro" id="IPR006696">
    <property type="entry name" value="DUF423"/>
</dbReference>
<dbReference type="Pfam" id="PF04241">
    <property type="entry name" value="DUF423"/>
    <property type="match status" value="1"/>
</dbReference>
<comment type="subcellular location">
    <subcellularLocation>
        <location evidence="1">Membrane</location>
        <topology evidence="1">Multi-pass membrane protein</topology>
    </subcellularLocation>
</comment>
<keyword evidence="5 6" id="KW-0472">Membrane</keyword>
<evidence type="ECO:0000256" key="6">
    <source>
        <dbReference type="SAM" id="Phobius"/>
    </source>
</evidence>
<feature type="transmembrane region" description="Helical" evidence="6">
    <location>
        <begin position="48"/>
        <end position="66"/>
    </location>
</feature>
<comment type="similarity">
    <text evidence="2">Belongs to the UPF0382 family.</text>
</comment>
<keyword evidence="3 6" id="KW-0812">Transmembrane</keyword>
<evidence type="ECO:0000313" key="7">
    <source>
        <dbReference type="EMBL" id="MFD1000910.1"/>
    </source>
</evidence>
<reference evidence="8" key="1">
    <citation type="journal article" date="2019" name="Int. J. Syst. Evol. Microbiol.">
        <title>The Global Catalogue of Microorganisms (GCM) 10K type strain sequencing project: providing services to taxonomists for standard genome sequencing and annotation.</title>
        <authorList>
            <consortium name="The Broad Institute Genomics Platform"/>
            <consortium name="The Broad Institute Genome Sequencing Center for Infectious Disease"/>
            <person name="Wu L."/>
            <person name="Ma J."/>
        </authorList>
    </citation>
    <scope>NUCLEOTIDE SEQUENCE [LARGE SCALE GENOMIC DNA]</scope>
    <source>
        <strain evidence="8">CCUG 58938</strain>
    </source>
</reference>
<evidence type="ECO:0000256" key="2">
    <source>
        <dbReference type="ARBA" id="ARBA00009694"/>
    </source>
</evidence>
<keyword evidence="8" id="KW-1185">Reference proteome</keyword>
<evidence type="ECO:0000256" key="4">
    <source>
        <dbReference type="ARBA" id="ARBA00022989"/>
    </source>
</evidence>
<dbReference type="Proteomes" id="UP001597112">
    <property type="component" value="Unassembled WGS sequence"/>
</dbReference>
<feature type="transmembrane region" description="Helical" evidence="6">
    <location>
        <begin position="73"/>
        <end position="96"/>
    </location>
</feature>
<protein>
    <submittedName>
        <fullName evidence="7">DUF423 domain-containing protein</fullName>
    </submittedName>
</protein>
<name>A0ABW3K4E1_9BACT</name>
<accession>A0ABW3K4E1</accession>
<dbReference type="EMBL" id="JBHTKA010000007">
    <property type="protein sequence ID" value="MFD1000910.1"/>
    <property type="molecule type" value="Genomic_DNA"/>
</dbReference>
<proteinExistence type="inferred from homology"/>
<sequence>MNRRITLITASVLGALAVSIGAFGAHALKPTLIQAGKLEVFELATRYQFYHTLALLAVGILQKFIFDKKLEYASLFLLIGTVLFCGSLYLLCFIKLGGVGLITPIGGVFLILGWVFLLLGVAKK</sequence>
<evidence type="ECO:0000256" key="3">
    <source>
        <dbReference type="ARBA" id="ARBA00022692"/>
    </source>
</evidence>
<evidence type="ECO:0000256" key="1">
    <source>
        <dbReference type="ARBA" id="ARBA00004141"/>
    </source>
</evidence>
<keyword evidence="4 6" id="KW-1133">Transmembrane helix</keyword>
<evidence type="ECO:0000313" key="8">
    <source>
        <dbReference type="Proteomes" id="UP001597112"/>
    </source>
</evidence>
<dbReference type="PANTHER" id="PTHR43461:SF1">
    <property type="entry name" value="TRANSMEMBRANE PROTEIN 256"/>
    <property type="match status" value="1"/>
</dbReference>
<feature type="transmembrane region" description="Helical" evidence="6">
    <location>
        <begin position="102"/>
        <end position="122"/>
    </location>
</feature>
<organism evidence="7 8">
    <name type="scientific">Ohtaekwangia kribbensis</name>
    <dbReference type="NCBI Taxonomy" id="688913"/>
    <lineage>
        <taxon>Bacteria</taxon>
        <taxon>Pseudomonadati</taxon>
        <taxon>Bacteroidota</taxon>
        <taxon>Cytophagia</taxon>
        <taxon>Cytophagales</taxon>
        <taxon>Fulvivirgaceae</taxon>
        <taxon>Ohtaekwangia</taxon>
    </lineage>
</organism>
<dbReference type="RefSeq" id="WP_377580365.1">
    <property type="nucleotide sequence ID" value="NZ_JBHTKA010000007.1"/>
</dbReference>
<evidence type="ECO:0000256" key="5">
    <source>
        <dbReference type="ARBA" id="ARBA00023136"/>
    </source>
</evidence>